<feature type="compositionally biased region" description="Polar residues" evidence="8">
    <location>
        <begin position="319"/>
        <end position="333"/>
    </location>
</feature>
<feature type="transmembrane region" description="Helical" evidence="9">
    <location>
        <begin position="161"/>
        <end position="179"/>
    </location>
</feature>
<dbReference type="InterPro" id="IPR011527">
    <property type="entry name" value="ABC1_TM_dom"/>
</dbReference>
<dbReference type="InterPro" id="IPR036640">
    <property type="entry name" value="ABC1_TM_sf"/>
</dbReference>
<dbReference type="InterPro" id="IPR017871">
    <property type="entry name" value="ABC_transporter-like_CS"/>
</dbReference>
<dbReference type="GeneID" id="27668887"/>
<dbReference type="SUPFAM" id="SSF52540">
    <property type="entry name" value="P-loop containing nucleoside triphosphate hydrolases"/>
    <property type="match status" value="1"/>
</dbReference>
<dbReference type="InterPro" id="IPR039421">
    <property type="entry name" value="Type_1_exporter"/>
</dbReference>
<dbReference type="GO" id="GO:0140359">
    <property type="term" value="F:ABC-type transporter activity"/>
    <property type="evidence" value="ECO:0007669"/>
    <property type="project" value="InterPro"/>
</dbReference>
<dbReference type="CDD" id="cd18583">
    <property type="entry name" value="ABC_6TM_HMT1"/>
    <property type="match status" value="1"/>
</dbReference>
<evidence type="ECO:0000256" key="3">
    <source>
        <dbReference type="ARBA" id="ARBA00022692"/>
    </source>
</evidence>
<feature type="region of interest" description="Disordered" evidence="8">
    <location>
        <begin position="987"/>
        <end position="1047"/>
    </location>
</feature>
<keyword evidence="4" id="KW-0547">Nucleotide-binding</keyword>
<dbReference type="PROSITE" id="PS00211">
    <property type="entry name" value="ABC_TRANSPORTER_1"/>
    <property type="match status" value="1"/>
</dbReference>
<evidence type="ECO:0000259" key="10">
    <source>
        <dbReference type="PROSITE" id="PS50893"/>
    </source>
</evidence>
<dbReference type="AlphaFoldDB" id="A0A0F2MG72"/>
<evidence type="ECO:0000256" key="6">
    <source>
        <dbReference type="ARBA" id="ARBA00022989"/>
    </source>
</evidence>
<dbReference type="GO" id="GO:0016887">
    <property type="term" value="F:ATP hydrolysis activity"/>
    <property type="evidence" value="ECO:0007669"/>
    <property type="project" value="InterPro"/>
</dbReference>
<organism evidence="12 13">
    <name type="scientific">Sporothrix schenckii 1099-18</name>
    <dbReference type="NCBI Taxonomy" id="1397361"/>
    <lineage>
        <taxon>Eukaryota</taxon>
        <taxon>Fungi</taxon>
        <taxon>Dikarya</taxon>
        <taxon>Ascomycota</taxon>
        <taxon>Pezizomycotina</taxon>
        <taxon>Sordariomycetes</taxon>
        <taxon>Sordariomycetidae</taxon>
        <taxon>Ophiostomatales</taxon>
        <taxon>Ophiostomataceae</taxon>
        <taxon>Sporothrix</taxon>
    </lineage>
</organism>
<dbReference type="OrthoDB" id="6500128at2759"/>
<dbReference type="SUPFAM" id="SSF90123">
    <property type="entry name" value="ABC transporter transmembrane region"/>
    <property type="match status" value="1"/>
</dbReference>
<feature type="transmembrane region" description="Helical" evidence="9">
    <location>
        <begin position="91"/>
        <end position="112"/>
    </location>
</feature>
<feature type="transmembrane region" description="Helical" evidence="9">
    <location>
        <begin position="210"/>
        <end position="230"/>
    </location>
</feature>
<proteinExistence type="predicted"/>
<dbReference type="KEGG" id="ssck:SPSK_06940"/>
<evidence type="ECO:0000256" key="5">
    <source>
        <dbReference type="ARBA" id="ARBA00022840"/>
    </source>
</evidence>
<keyword evidence="7 9" id="KW-0472">Membrane</keyword>
<evidence type="ECO:0000256" key="1">
    <source>
        <dbReference type="ARBA" id="ARBA00004141"/>
    </source>
</evidence>
<feature type="transmembrane region" description="Helical" evidence="9">
    <location>
        <begin position="132"/>
        <end position="149"/>
    </location>
</feature>
<dbReference type="InterPro" id="IPR027417">
    <property type="entry name" value="P-loop_NTPase"/>
</dbReference>
<dbReference type="GO" id="GO:0005524">
    <property type="term" value="F:ATP binding"/>
    <property type="evidence" value="ECO:0007669"/>
    <property type="project" value="UniProtKB-KW"/>
</dbReference>
<name>A0A0F2MG72_SPOSC</name>
<keyword evidence="2" id="KW-0813">Transport</keyword>
<feature type="transmembrane region" description="Helical" evidence="9">
    <location>
        <begin position="445"/>
        <end position="464"/>
    </location>
</feature>
<dbReference type="InterPro" id="IPR003593">
    <property type="entry name" value="AAA+_ATPase"/>
</dbReference>
<feature type="domain" description="ABC transporter" evidence="10">
    <location>
        <begin position="703"/>
        <end position="962"/>
    </location>
</feature>
<keyword evidence="5" id="KW-0067">ATP-binding</keyword>
<feature type="region of interest" description="Disordered" evidence="8">
    <location>
        <begin position="243"/>
        <end position="344"/>
    </location>
</feature>
<feature type="domain" description="ABC transmembrane type-1" evidence="11">
    <location>
        <begin position="386"/>
        <end position="669"/>
    </location>
</feature>
<evidence type="ECO:0000256" key="7">
    <source>
        <dbReference type="ARBA" id="ARBA00023136"/>
    </source>
</evidence>
<reference evidence="12 13" key="2">
    <citation type="journal article" date="2015" name="Eukaryot. Cell">
        <title>Asexual propagation of a virulent clone complex in a human and feline outbreak of sporotrichosis.</title>
        <authorList>
            <person name="Teixeira Mde M."/>
            <person name="Rodrigues A.M."/>
            <person name="Tsui C.K."/>
            <person name="de Almeida L.G."/>
            <person name="Van Diepeningen A.D."/>
            <person name="van den Ende B.G."/>
            <person name="Fernandes G.F."/>
            <person name="Kano R."/>
            <person name="Hamelin R.C."/>
            <person name="Lopes-Bezerra L.M."/>
            <person name="Vasconcelos A.T."/>
            <person name="de Hoog S."/>
            <person name="de Camargo Z.P."/>
            <person name="Felipe M.S."/>
        </authorList>
    </citation>
    <scope>NUCLEOTIDE SEQUENCE [LARGE SCALE GENOMIC DNA]</scope>
    <source>
        <strain evidence="12 13">1099-18</strain>
    </source>
</reference>
<feature type="compositionally biased region" description="Polar residues" evidence="8">
    <location>
        <begin position="266"/>
        <end position="292"/>
    </location>
</feature>
<dbReference type="Gene3D" id="3.40.50.300">
    <property type="entry name" value="P-loop containing nucleotide triphosphate hydrolases"/>
    <property type="match status" value="1"/>
</dbReference>
<evidence type="ECO:0000256" key="4">
    <source>
        <dbReference type="ARBA" id="ARBA00022741"/>
    </source>
</evidence>
<dbReference type="Pfam" id="PF00005">
    <property type="entry name" value="ABC_tran"/>
    <property type="match status" value="1"/>
</dbReference>
<evidence type="ECO:0000256" key="9">
    <source>
        <dbReference type="SAM" id="Phobius"/>
    </source>
</evidence>
<dbReference type="GO" id="GO:0005774">
    <property type="term" value="C:vacuolar membrane"/>
    <property type="evidence" value="ECO:0007669"/>
    <property type="project" value="TreeGrafter"/>
</dbReference>
<evidence type="ECO:0000259" key="11">
    <source>
        <dbReference type="PROSITE" id="PS50929"/>
    </source>
</evidence>
<dbReference type="FunFam" id="1.20.1560.10:FF:000050">
    <property type="entry name" value="Vacuolar ABC heavy metal transporter (Hmt1)"/>
    <property type="match status" value="1"/>
</dbReference>
<accession>A0A0F2MG72</accession>
<dbReference type="PANTHER" id="PTHR24221:SF651">
    <property type="entry name" value="HEAVY METAL TOLERANCE PROTEIN"/>
    <property type="match status" value="1"/>
</dbReference>
<comment type="caution">
    <text evidence="12">The sequence shown here is derived from an EMBL/GenBank/DDBJ whole genome shotgun (WGS) entry which is preliminary data.</text>
</comment>
<evidence type="ECO:0000256" key="2">
    <source>
        <dbReference type="ARBA" id="ARBA00022448"/>
    </source>
</evidence>
<dbReference type="Proteomes" id="UP000033710">
    <property type="component" value="Unassembled WGS sequence"/>
</dbReference>
<dbReference type="PANTHER" id="PTHR24221">
    <property type="entry name" value="ATP-BINDING CASSETTE SUB-FAMILY B"/>
    <property type="match status" value="1"/>
</dbReference>
<dbReference type="PROSITE" id="PS50929">
    <property type="entry name" value="ABC_TM1F"/>
    <property type="match status" value="1"/>
</dbReference>
<evidence type="ECO:0008006" key="14">
    <source>
        <dbReference type="Google" id="ProtNLM"/>
    </source>
</evidence>
<protein>
    <recommendedName>
        <fullName evidence="14">Heavy metal tolerance protein</fullName>
    </recommendedName>
</protein>
<feature type="transmembrane region" description="Helical" evidence="9">
    <location>
        <begin position="20"/>
        <end position="39"/>
    </location>
</feature>
<sequence>MAPSTARSWPEAIVYGIELWYGVFLLVVFVILIALYSIFDSRRAAQLVQPVTTGPGGRPLPLTRRRSQESGTVTFTPTPEINTTAKRVYGYGYGFFVLSFVANFASVVLHAVYATKNPEIKFGWWCGEETSVYYISGLFMHLYALIYLVEGDLIPNQPVIIFWATTLAVEVTIFTFNIIRLRGYHQVLRSIVLDVWTVAYGPDKWDYVDISIGGFRLFVLAFLLGVNISINYSRNAVREKVEDDNLPPATEVDHTDESTPLLRNGSAESVSYNTTRSRATNGTAHGSGNDVENGSAKYVNGATKGKSAGSVNGSANGSTPELTESNAPVTDSASDGHARPNEAEETAFYRPRKLPHKTWWEYLTSYSLFFPYLWPRDSPKLKLVVVVCFLILVVQRIVNFLVPNQIGHITDAFEAGTGLPWIEILIFIFYKVLQGQSGVLGSARALLWIPVSQYSYLALTTAAFEHVHSLSLDFHLGKRTGEVLSALNKGAAINSFLEQVTFQVFPMLIDLLVAVIYFLLRFGAIYATIAAVITVFYLHMTVKMASTRADLRRDMVNADREEEAVKNDSIMSYETVKYFNAEAFEFNRYRKAIRSFQAAEAKVTWGMNNMNICQALVFMCGILIMLMVAAVEVTQGMRSIGDFVVMITYLGQLQGPLQFFGSFYRTVQQAMISGERLLELFKIQPTVVDLPDVKPLTECRGHIRWSNVQFSYLQERTALHNLSLVCSPGTTTAFVGESGGGKSTIFRLMFRYYNCDDGTIEIDGHDVKDLTIDSVRRHIGVVPQDTILFNETIMYNLKYANPGVSDEEVYEACRAASIHDRILSFVNGYDTKVGDRGTRLSGGEKQRVAIARTILKNPKIIMLDEATSALDSETEQQIQAKLIRGGSLGQDRTLLIIAYVMPPIITFPVCDLANLFFIFSHRLSTITHADQIIVLHAGAIIERGTHNELLAMKGRYASMWESQSQAEQAAVAARNATAHAKKLLRKAHIGNSTGHTRGSEENTDGYASLTSSTILGAAGTATPRQESVENADESSDDGRQQQPCKTK</sequence>
<comment type="subcellular location">
    <subcellularLocation>
        <location evidence="1">Membrane</location>
        <topology evidence="1">Multi-pass membrane protein</topology>
    </subcellularLocation>
</comment>
<dbReference type="SMART" id="SM00382">
    <property type="entry name" value="AAA"/>
    <property type="match status" value="1"/>
</dbReference>
<keyword evidence="6 9" id="KW-1133">Transmembrane helix</keyword>
<evidence type="ECO:0000256" key="8">
    <source>
        <dbReference type="SAM" id="MobiDB-lite"/>
    </source>
</evidence>
<reference evidence="12 13" key="1">
    <citation type="journal article" date="2014" name="BMC Genomics">
        <title>Comparative genomics of the major fungal agents of human and animal Sporotrichosis: Sporothrix schenckii and Sporothrix brasiliensis.</title>
        <authorList>
            <person name="Teixeira M.M."/>
            <person name="de Almeida L.G."/>
            <person name="Kubitschek-Barreira P."/>
            <person name="Alves F.L."/>
            <person name="Kioshima E.S."/>
            <person name="Abadio A.K."/>
            <person name="Fernandes L."/>
            <person name="Derengowski L.S."/>
            <person name="Ferreira K.S."/>
            <person name="Souza R.C."/>
            <person name="Ruiz J.C."/>
            <person name="de Andrade N.C."/>
            <person name="Paes H.C."/>
            <person name="Nicola A.M."/>
            <person name="Albuquerque P."/>
            <person name="Gerber A.L."/>
            <person name="Martins V.P."/>
            <person name="Peconick L.D."/>
            <person name="Neto A.V."/>
            <person name="Chaucanez C.B."/>
            <person name="Silva P.A."/>
            <person name="Cunha O.L."/>
            <person name="de Oliveira F.F."/>
            <person name="dos Santos T.C."/>
            <person name="Barros A.L."/>
            <person name="Soares M.A."/>
            <person name="de Oliveira L.M."/>
            <person name="Marini M.M."/>
            <person name="Villalobos-Duno H."/>
            <person name="Cunha M.M."/>
            <person name="de Hoog S."/>
            <person name="da Silveira J.F."/>
            <person name="Henrissat B."/>
            <person name="Nino-Vega G.A."/>
            <person name="Cisalpino P.S."/>
            <person name="Mora-Montes H.M."/>
            <person name="Almeida S.R."/>
            <person name="Stajich J.E."/>
            <person name="Lopes-Bezerra L.M."/>
            <person name="Vasconcelos A.T."/>
            <person name="Felipe M.S."/>
        </authorList>
    </citation>
    <scope>NUCLEOTIDE SEQUENCE [LARGE SCALE GENOMIC DNA]</scope>
    <source>
        <strain evidence="12 13">1099-18</strain>
    </source>
</reference>
<dbReference type="Gene3D" id="1.20.1560.10">
    <property type="entry name" value="ABC transporter type 1, transmembrane domain"/>
    <property type="match status" value="1"/>
</dbReference>
<feature type="transmembrane region" description="Helical" evidence="9">
    <location>
        <begin position="415"/>
        <end position="433"/>
    </location>
</feature>
<dbReference type="EMBL" id="AXCR01000004">
    <property type="protein sequence ID" value="KJR88698.1"/>
    <property type="molecule type" value="Genomic_DNA"/>
</dbReference>
<dbReference type="PROSITE" id="PS50893">
    <property type="entry name" value="ABC_TRANSPORTER_2"/>
    <property type="match status" value="1"/>
</dbReference>
<evidence type="ECO:0000313" key="13">
    <source>
        <dbReference type="Proteomes" id="UP000033710"/>
    </source>
</evidence>
<feature type="transmembrane region" description="Helical" evidence="9">
    <location>
        <begin position="511"/>
        <end position="538"/>
    </location>
</feature>
<feature type="transmembrane region" description="Helical" evidence="9">
    <location>
        <begin position="383"/>
        <end position="403"/>
    </location>
</feature>
<gene>
    <name evidence="12" type="ORF">SPSK_06940</name>
</gene>
<feature type="transmembrane region" description="Helical" evidence="9">
    <location>
        <begin position="612"/>
        <end position="631"/>
    </location>
</feature>
<keyword evidence="3 9" id="KW-0812">Transmembrane</keyword>
<dbReference type="RefSeq" id="XP_016591374.1">
    <property type="nucleotide sequence ID" value="XM_016733610.1"/>
</dbReference>
<dbReference type="InterPro" id="IPR003439">
    <property type="entry name" value="ABC_transporter-like_ATP-bd"/>
</dbReference>
<evidence type="ECO:0000313" key="12">
    <source>
        <dbReference type="EMBL" id="KJR88698.1"/>
    </source>
</evidence>
<dbReference type="VEuPathDB" id="FungiDB:SPSK_06940"/>
<dbReference type="Pfam" id="PF00664">
    <property type="entry name" value="ABC_membrane"/>
    <property type="match status" value="1"/>
</dbReference>
<feature type="compositionally biased region" description="Low complexity" evidence="8">
    <location>
        <begin position="304"/>
        <end position="318"/>
    </location>
</feature>
<dbReference type="FunFam" id="3.40.50.300:FF:000604">
    <property type="entry name" value="ABC transporter B family member 28"/>
    <property type="match status" value="1"/>
</dbReference>